<protein>
    <submittedName>
        <fullName evidence="1">Uncharacterized protein</fullName>
    </submittedName>
</protein>
<dbReference type="Gene3D" id="1.25.40.10">
    <property type="entry name" value="Tetratricopeptide repeat domain"/>
    <property type="match status" value="1"/>
</dbReference>
<dbReference type="PROSITE" id="PS50005">
    <property type="entry name" value="TPR"/>
    <property type="match status" value="1"/>
</dbReference>
<dbReference type="SUPFAM" id="SSF48452">
    <property type="entry name" value="TPR-like"/>
    <property type="match status" value="1"/>
</dbReference>
<evidence type="ECO:0000313" key="1">
    <source>
        <dbReference type="EMBL" id="GAH37657.1"/>
    </source>
</evidence>
<proteinExistence type="predicted"/>
<dbReference type="InterPro" id="IPR019734">
    <property type="entry name" value="TPR_rpt"/>
</dbReference>
<accession>X1EYK9</accession>
<feature type="non-terminal residue" evidence="1">
    <location>
        <position position="62"/>
    </location>
</feature>
<gene>
    <name evidence="1" type="ORF">S03H2_24356</name>
</gene>
<dbReference type="Pfam" id="PF00515">
    <property type="entry name" value="TPR_1"/>
    <property type="match status" value="1"/>
</dbReference>
<comment type="caution">
    <text evidence="1">The sequence shown here is derived from an EMBL/GenBank/DDBJ whole genome shotgun (WGS) entry which is preliminary data.</text>
</comment>
<dbReference type="SMART" id="SM00028">
    <property type="entry name" value="TPR"/>
    <property type="match status" value="1"/>
</dbReference>
<sequence length="62" mass="7438">MVRRDVKRLLSDQNEYEQALKSNFNPTVWRRLAIICYDTGDYKRTEEAYKRVLELDPTDLNS</sequence>
<dbReference type="EMBL" id="BARU01013508">
    <property type="protein sequence ID" value="GAH37657.1"/>
    <property type="molecule type" value="Genomic_DNA"/>
</dbReference>
<dbReference type="InterPro" id="IPR011990">
    <property type="entry name" value="TPR-like_helical_dom_sf"/>
</dbReference>
<organism evidence="1">
    <name type="scientific">marine sediment metagenome</name>
    <dbReference type="NCBI Taxonomy" id="412755"/>
    <lineage>
        <taxon>unclassified sequences</taxon>
        <taxon>metagenomes</taxon>
        <taxon>ecological metagenomes</taxon>
    </lineage>
</organism>
<name>X1EYK9_9ZZZZ</name>
<reference evidence="1" key="1">
    <citation type="journal article" date="2014" name="Front. Microbiol.">
        <title>High frequency of phylogenetically diverse reductive dehalogenase-homologous genes in deep subseafloor sedimentary metagenomes.</title>
        <authorList>
            <person name="Kawai M."/>
            <person name="Futagami T."/>
            <person name="Toyoda A."/>
            <person name="Takaki Y."/>
            <person name="Nishi S."/>
            <person name="Hori S."/>
            <person name="Arai W."/>
            <person name="Tsubouchi T."/>
            <person name="Morono Y."/>
            <person name="Uchiyama I."/>
            <person name="Ito T."/>
            <person name="Fujiyama A."/>
            <person name="Inagaki F."/>
            <person name="Takami H."/>
        </authorList>
    </citation>
    <scope>NUCLEOTIDE SEQUENCE</scope>
    <source>
        <strain evidence="1">Expedition CK06-06</strain>
    </source>
</reference>
<dbReference type="AlphaFoldDB" id="X1EYK9"/>